<dbReference type="Gene3D" id="3.90.550.10">
    <property type="entry name" value="Spore Coat Polysaccharide Biosynthesis Protein SpsA, Chain A"/>
    <property type="match status" value="1"/>
</dbReference>
<gene>
    <name evidence="5" type="ORF">G9Q97_15595</name>
</gene>
<keyword evidence="6" id="KW-1185">Reference proteome</keyword>
<sequence length="409" mass="46433">MVLFEIITWICCFYLLFPLISAMAAVFRKEKMDPDPGFSANFACVITLYKEGEIAWPLVRSLLKQDYPDFHIYLVADGIMDPLEVPVSDERLSILQPEIFLHSKVASLDLALNSMKANHTHVVVFDPDNLVPAHFLSVINQYHAMGFKAVQGKRIAKNIKGTYAALDALGEYYYDFAVRNVPYLLGSSSTIAGSGMSLEREVYRDNISRELQVLKEKGVVVAEDKSLQLQLVDNGHRIAYAAAAIIFDEKVTAAQQIGRQRGRWLNSYFAQVPVSLRLLLKGITKWDWNLLYFALMVSMPPMVMLVGAGLVLAIFALWLKWPYFFLVTGSLFLFVLGFLTILTFNRTPGKVLKAIPKIPLFVWGQLSGMLHIRKANKDFMATSHNEVIDIEPLWAKRKGEFHHLKKRWE</sequence>
<evidence type="ECO:0000313" key="5">
    <source>
        <dbReference type="EMBL" id="NHE58235.1"/>
    </source>
</evidence>
<comment type="similarity">
    <text evidence="1">Belongs to the glycosyltransferase 2 family.</text>
</comment>
<dbReference type="SUPFAM" id="SSF53448">
    <property type="entry name" value="Nucleotide-diphospho-sugar transferases"/>
    <property type="match status" value="1"/>
</dbReference>
<feature type="transmembrane region" description="Helical" evidence="4">
    <location>
        <begin position="323"/>
        <end position="344"/>
    </location>
</feature>
<evidence type="ECO:0000256" key="1">
    <source>
        <dbReference type="ARBA" id="ARBA00006739"/>
    </source>
</evidence>
<keyword evidence="4" id="KW-0472">Membrane</keyword>
<organism evidence="5 6">
    <name type="scientific">Cyclobacterium plantarum</name>
    <dbReference type="NCBI Taxonomy" id="2716263"/>
    <lineage>
        <taxon>Bacteria</taxon>
        <taxon>Pseudomonadati</taxon>
        <taxon>Bacteroidota</taxon>
        <taxon>Cytophagia</taxon>
        <taxon>Cytophagales</taxon>
        <taxon>Cyclobacteriaceae</taxon>
        <taxon>Cyclobacterium</taxon>
    </lineage>
</organism>
<feature type="transmembrane region" description="Helical" evidence="4">
    <location>
        <begin position="6"/>
        <end position="27"/>
    </location>
</feature>
<keyword evidence="3" id="KW-0808">Transferase</keyword>
<keyword evidence="4" id="KW-1133">Transmembrane helix</keyword>
<reference evidence="5 6" key="1">
    <citation type="submission" date="2020-03" db="EMBL/GenBank/DDBJ databases">
        <title>Cyclobacterium plantarum sp. nov., a marine bacterium isolated from a coastal-marine wetland.</title>
        <authorList>
            <person name="Sanchez-Porro C."/>
            <person name="Ventosa A."/>
            <person name="Amoozegar M."/>
        </authorList>
    </citation>
    <scope>NUCLEOTIDE SEQUENCE [LARGE SCALE GENOMIC DNA]</scope>
    <source>
        <strain evidence="5 6">GBPx2</strain>
    </source>
</reference>
<dbReference type="Proteomes" id="UP000649799">
    <property type="component" value="Unassembled WGS sequence"/>
</dbReference>
<keyword evidence="2" id="KW-0328">Glycosyltransferase</keyword>
<evidence type="ECO:0000256" key="3">
    <source>
        <dbReference type="ARBA" id="ARBA00022679"/>
    </source>
</evidence>
<dbReference type="Pfam" id="PF13641">
    <property type="entry name" value="Glyco_tranf_2_3"/>
    <property type="match status" value="1"/>
</dbReference>
<keyword evidence="4" id="KW-0812">Transmembrane</keyword>
<dbReference type="PANTHER" id="PTHR43630:SF1">
    <property type="entry name" value="POLY-BETA-1,6-N-ACETYL-D-GLUCOSAMINE SYNTHASE"/>
    <property type="match status" value="1"/>
</dbReference>
<proteinExistence type="inferred from homology"/>
<evidence type="ECO:0000313" key="6">
    <source>
        <dbReference type="Proteomes" id="UP000649799"/>
    </source>
</evidence>
<comment type="caution">
    <text evidence="5">The sequence shown here is derived from an EMBL/GenBank/DDBJ whole genome shotgun (WGS) entry which is preliminary data.</text>
</comment>
<dbReference type="PANTHER" id="PTHR43630">
    <property type="entry name" value="POLY-BETA-1,6-N-ACETYL-D-GLUCOSAMINE SYNTHASE"/>
    <property type="match status" value="1"/>
</dbReference>
<protein>
    <submittedName>
        <fullName evidence="5">Glycosyltransferase</fullName>
    </submittedName>
</protein>
<accession>A0ABX0HE28</accession>
<dbReference type="InterPro" id="IPR029044">
    <property type="entry name" value="Nucleotide-diphossugar_trans"/>
</dbReference>
<evidence type="ECO:0000256" key="4">
    <source>
        <dbReference type="SAM" id="Phobius"/>
    </source>
</evidence>
<name>A0ABX0HE28_9BACT</name>
<evidence type="ECO:0000256" key="2">
    <source>
        <dbReference type="ARBA" id="ARBA00022676"/>
    </source>
</evidence>
<feature type="transmembrane region" description="Helical" evidence="4">
    <location>
        <begin position="290"/>
        <end position="317"/>
    </location>
</feature>
<dbReference type="EMBL" id="JAANYN010000006">
    <property type="protein sequence ID" value="NHE58235.1"/>
    <property type="molecule type" value="Genomic_DNA"/>
</dbReference>